<dbReference type="SUPFAM" id="SSF55729">
    <property type="entry name" value="Acyl-CoA N-acyltransferases (Nat)"/>
    <property type="match status" value="1"/>
</dbReference>
<gene>
    <name evidence="4" type="ORF">GTP23_10490</name>
</gene>
<evidence type="ECO:0000256" key="1">
    <source>
        <dbReference type="ARBA" id="ARBA00022679"/>
    </source>
</evidence>
<evidence type="ECO:0000313" key="4">
    <source>
        <dbReference type="EMBL" id="MYN45476.1"/>
    </source>
</evidence>
<keyword evidence="2" id="KW-0012">Acyltransferase</keyword>
<proteinExistence type="predicted"/>
<dbReference type="InterPro" id="IPR016181">
    <property type="entry name" value="Acyl_CoA_acyltransferase"/>
</dbReference>
<dbReference type="CDD" id="cd04301">
    <property type="entry name" value="NAT_SF"/>
    <property type="match status" value="1"/>
</dbReference>
<dbReference type="Proteomes" id="UP000444316">
    <property type="component" value="Unassembled WGS sequence"/>
</dbReference>
<dbReference type="Gene3D" id="3.40.630.30">
    <property type="match status" value="1"/>
</dbReference>
<protein>
    <submittedName>
        <fullName evidence="4">GNAT family N-acetyltransferase</fullName>
    </submittedName>
</protein>
<reference evidence="4" key="1">
    <citation type="submission" date="2019-12" db="EMBL/GenBank/DDBJ databases">
        <title>Novel species isolated from a subtropical stream in China.</title>
        <authorList>
            <person name="Lu H."/>
        </authorList>
    </citation>
    <scope>NUCLEOTIDE SEQUENCE [LARGE SCALE GENOMIC DNA]</scope>
    <source>
        <strain evidence="4">FT93W</strain>
    </source>
</reference>
<dbReference type="GO" id="GO:0016747">
    <property type="term" value="F:acyltransferase activity, transferring groups other than amino-acyl groups"/>
    <property type="evidence" value="ECO:0007669"/>
    <property type="project" value="InterPro"/>
</dbReference>
<name>A0A845I2Y4_9BURK</name>
<feature type="domain" description="N-acetyltransferase" evidence="3">
    <location>
        <begin position="1"/>
        <end position="128"/>
    </location>
</feature>
<accession>A0A845I2Y4</accession>
<keyword evidence="5" id="KW-1185">Reference proteome</keyword>
<dbReference type="Pfam" id="PF00583">
    <property type="entry name" value="Acetyltransf_1"/>
    <property type="match status" value="1"/>
</dbReference>
<dbReference type="PANTHER" id="PTHR43877">
    <property type="entry name" value="AMINOALKYLPHOSPHONATE N-ACETYLTRANSFERASE-RELATED-RELATED"/>
    <property type="match status" value="1"/>
</dbReference>
<evidence type="ECO:0000256" key="2">
    <source>
        <dbReference type="ARBA" id="ARBA00023315"/>
    </source>
</evidence>
<dbReference type="AlphaFoldDB" id="A0A845I2Y4"/>
<dbReference type="InterPro" id="IPR050832">
    <property type="entry name" value="Bact_Acetyltransf"/>
</dbReference>
<organism evidence="4 5">
    <name type="scientific">Duganella fentianensis</name>
    <dbReference type="NCBI Taxonomy" id="2692177"/>
    <lineage>
        <taxon>Bacteria</taxon>
        <taxon>Pseudomonadati</taxon>
        <taxon>Pseudomonadota</taxon>
        <taxon>Betaproteobacteria</taxon>
        <taxon>Burkholderiales</taxon>
        <taxon>Oxalobacteraceae</taxon>
        <taxon>Telluria group</taxon>
        <taxon>Duganella</taxon>
    </lineage>
</organism>
<evidence type="ECO:0000259" key="3">
    <source>
        <dbReference type="PROSITE" id="PS51186"/>
    </source>
</evidence>
<sequence length="142" mass="15623">MTQIRLSVRENVLSRPDRITYQMYHDYLAALGRGWVAELAGEVVGFAYADKTDASIWALFILPGHEGKGLGGHLLRLATDWLFGQGHARVILSTGGGTRAERFYAAQGWCRAREEDGDVHFYLPAPADHAGPRQADVLSAAR</sequence>
<keyword evidence="1 4" id="KW-0808">Transferase</keyword>
<dbReference type="PANTHER" id="PTHR43877:SF2">
    <property type="entry name" value="AMINOALKYLPHOSPHONATE N-ACETYLTRANSFERASE-RELATED"/>
    <property type="match status" value="1"/>
</dbReference>
<evidence type="ECO:0000313" key="5">
    <source>
        <dbReference type="Proteomes" id="UP000444316"/>
    </source>
</evidence>
<dbReference type="PROSITE" id="PS51186">
    <property type="entry name" value="GNAT"/>
    <property type="match status" value="1"/>
</dbReference>
<dbReference type="InterPro" id="IPR000182">
    <property type="entry name" value="GNAT_dom"/>
</dbReference>
<comment type="caution">
    <text evidence="4">The sequence shown here is derived from an EMBL/GenBank/DDBJ whole genome shotgun (WGS) entry which is preliminary data.</text>
</comment>
<dbReference type="EMBL" id="WWCL01000002">
    <property type="protein sequence ID" value="MYN45476.1"/>
    <property type="molecule type" value="Genomic_DNA"/>
</dbReference>